<keyword evidence="1" id="KW-0812">Transmembrane</keyword>
<gene>
    <name evidence="2" type="ORF">IFE08_06375</name>
</gene>
<protein>
    <submittedName>
        <fullName evidence="2">Uncharacterized protein</fullName>
    </submittedName>
</protein>
<proteinExistence type="predicted"/>
<reference evidence="2 3" key="1">
    <citation type="submission" date="2020-09" db="EMBL/GenBank/DDBJ databases">
        <title>Characterization of Treponema spp. from bovine digital dermatitis in Korea.</title>
        <authorList>
            <person name="Espiritu H.M."/>
            <person name="Cho Y.I."/>
            <person name="Mamuad L."/>
        </authorList>
    </citation>
    <scope>NUCLEOTIDE SEQUENCE [LARGE SCALE GENOMIC DNA]</scope>
    <source>
        <strain evidence="2 3">KS1</strain>
    </source>
</reference>
<dbReference type="EMBL" id="CP061839">
    <property type="protein sequence ID" value="QOW61960.1"/>
    <property type="molecule type" value="Genomic_DNA"/>
</dbReference>
<dbReference type="Proteomes" id="UP000593915">
    <property type="component" value="Chromosome"/>
</dbReference>
<feature type="transmembrane region" description="Helical" evidence="1">
    <location>
        <begin position="9"/>
        <end position="29"/>
    </location>
</feature>
<dbReference type="RefSeq" id="WP_194077453.1">
    <property type="nucleotide sequence ID" value="NZ_CP061839.1"/>
</dbReference>
<keyword evidence="1" id="KW-0472">Membrane</keyword>
<evidence type="ECO:0000313" key="2">
    <source>
        <dbReference type="EMBL" id="QOW61960.1"/>
    </source>
</evidence>
<evidence type="ECO:0000313" key="3">
    <source>
        <dbReference type="Proteomes" id="UP000593915"/>
    </source>
</evidence>
<keyword evidence="1" id="KW-1133">Transmembrane helix</keyword>
<name>A0A7S6WRG6_9SPIR</name>
<feature type="transmembrane region" description="Helical" evidence="1">
    <location>
        <begin position="80"/>
        <end position="100"/>
    </location>
</feature>
<sequence length="105" mass="12496">MKIKEIKYLVYLIFLHCACIFFTVSRFLFFKWGKWLINTRFLHSSFSVYIVMIIFIFPSFSIIPYYFQYDFPNVSAKKKCMLAVILTGNTLLILAYTAFINKIMS</sequence>
<evidence type="ECO:0000256" key="1">
    <source>
        <dbReference type="SAM" id="Phobius"/>
    </source>
</evidence>
<feature type="transmembrane region" description="Helical" evidence="1">
    <location>
        <begin position="49"/>
        <end position="68"/>
    </location>
</feature>
<dbReference type="AlphaFoldDB" id="A0A7S6WRG6"/>
<accession>A0A7S6WRG6</accession>
<organism evidence="2 3">
    <name type="scientific">Treponema pedis</name>
    <dbReference type="NCBI Taxonomy" id="409322"/>
    <lineage>
        <taxon>Bacteria</taxon>
        <taxon>Pseudomonadati</taxon>
        <taxon>Spirochaetota</taxon>
        <taxon>Spirochaetia</taxon>
        <taxon>Spirochaetales</taxon>
        <taxon>Treponemataceae</taxon>
        <taxon>Treponema</taxon>
    </lineage>
</organism>